<comment type="caution">
    <text evidence="9">The sequence shown here is derived from an EMBL/GenBank/DDBJ whole genome shotgun (WGS) entry which is preliminary data.</text>
</comment>
<feature type="transmembrane region" description="Helical" evidence="8">
    <location>
        <begin position="286"/>
        <end position="305"/>
    </location>
</feature>
<protein>
    <recommendedName>
        <fullName evidence="3">Sodium-dependent dicarboxylate transporter SdcS</fullName>
    </recommendedName>
    <alternativeName>
        <fullName evidence="7">Na(+)/dicarboxylate symporter</fullName>
    </alternativeName>
</protein>
<evidence type="ECO:0000256" key="3">
    <source>
        <dbReference type="ARBA" id="ARBA00020150"/>
    </source>
</evidence>
<feature type="transmembrane region" description="Helical" evidence="8">
    <location>
        <begin position="58"/>
        <end position="85"/>
    </location>
</feature>
<feature type="transmembrane region" description="Helical" evidence="8">
    <location>
        <begin position="106"/>
        <end position="124"/>
    </location>
</feature>
<name>A0AAE3L334_9FIRM</name>
<organism evidence="9 10">
    <name type="scientific">Irregularibacter muris</name>
    <dbReference type="NCBI Taxonomy" id="1796619"/>
    <lineage>
        <taxon>Bacteria</taxon>
        <taxon>Bacillati</taxon>
        <taxon>Bacillota</taxon>
        <taxon>Clostridia</taxon>
        <taxon>Eubacteriales</taxon>
        <taxon>Eubacteriaceae</taxon>
        <taxon>Irregularibacter</taxon>
    </lineage>
</organism>
<feature type="transmembrane region" description="Helical" evidence="8">
    <location>
        <begin position="226"/>
        <end position="249"/>
    </location>
</feature>
<evidence type="ECO:0000313" key="10">
    <source>
        <dbReference type="Proteomes" id="UP001205748"/>
    </source>
</evidence>
<reference evidence="9" key="1">
    <citation type="submission" date="2022-07" db="EMBL/GenBank/DDBJ databases">
        <title>Enhanced cultured diversity of the mouse gut microbiota enables custom-made synthetic communities.</title>
        <authorList>
            <person name="Afrizal A."/>
        </authorList>
    </citation>
    <scope>NUCLEOTIDE SEQUENCE</scope>
    <source>
        <strain evidence="9">DSM 28593</strain>
    </source>
</reference>
<dbReference type="GO" id="GO:1905039">
    <property type="term" value="P:carboxylic acid transmembrane transport"/>
    <property type="evidence" value="ECO:0007669"/>
    <property type="project" value="UniProtKB-ARBA"/>
</dbReference>
<keyword evidence="10" id="KW-1185">Reference proteome</keyword>
<dbReference type="GO" id="GO:0008514">
    <property type="term" value="F:organic anion transmembrane transporter activity"/>
    <property type="evidence" value="ECO:0007669"/>
    <property type="project" value="UniProtKB-ARBA"/>
</dbReference>
<feature type="transmembrane region" description="Helical" evidence="8">
    <location>
        <begin position="375"/>
        <end position="393"/>
    </location>
</feature>
<evidence type="ECO:0000256" key="6">
    <source>
        <dbReference type="ARBA" id="ARBA00023136"/>
    </source>
</evidence>
<evidence type="ECO:0000256" key="8">
    <source>
        <dbReference type="SAM" id="Phobius"/>
    </source>
</evidence>
<evidence type="ECO:0000313" key="9">
    <source>
        <dbReference type="EMBL" id="MCR1899804.1"/>
    </source>
</evidence>
<keyword evidence="5 8" id="KW-1133">Transmembrane helix</keyword>
<dbReference type="NCBIfam" id="TIGR00785">
    <property type="entry name" value="dass"/>
    <property type="match status" value="1"/>
</dbReference>
<evidence type="ECO:0000256" key="7">
    <source>
        <dbReference type="ARBA" id="ARBA00031174"/>
    </source>
</evidence>
<gene>
    <name evidence="9" type="ORF">NSA47_12555</name>
</gene>
<keyword evidence="6 8" id="KW-0472">Membrane</keyword>
<feature type="transmembrane region" description="Helical" evidence="8">
    <location>
        <begin position="144"/>
        <end position="175"/>
    </location>
</feature>
<feature type="transmembrane region" description="Helical" evidence="8">
    <location>
        <begin position="414"/>
        <end position="435"/>
    </location>
</feature>
<evidence type="ECO:0000256" key="4">
    <source>
        <dbReference type="ARBA" id="ARBA00022692"/>
    </source>
</evidence>
<comment type="similarity">
    <text evidence="2">Belongs to the SLC13A/DASS transporter (TC 2.A.47) family. NADC subfamily.</text>
</comment>
<evidence type="ECO:0000256" key="2">
    <source>
        <dbReference type="ARBA" id="ARBA00006772"/>
    </source>
</evidence>
<feature type="transmembrane region" description="Helical" evidence="8">
    <location>
        <begin position="28"/>
        <end position="46"/>
    </location>
</feature>
<dbReference type="InterPro" id="IPR001898">
    <property type="entry name" value="SLC13A/DASS"/>
</dbReference>
<proteinExistence type="inferred from homology"/>
<feature type="transmembrane region" description="Helical" evidence="8">
    <location>
        <begin position="187"/>
        <end position="206"/>
    </location>
</feature>
<feature type="transmembrane region" description="Helical" evidence="8">
    <location>
        <begin position="340"/>
        <end position="363"/>
    </location>
</feature>
<dbReference type="PANTHER" id="PTHR10283:SF82">
    <property type="entry name" value="SOLUTE CARRIER FAMILY 13 MEMBER 2"/>
    <property type="match status" value="1"/>
</dbReference>
<keyword evidence="4 8" id="KW-0812">Transmembrane</keyword>
<feature type="transmembrane region" description="Helical" evidence="8">
    <location>
        <begin position="455"/>
        <end position="478"/>
    </location>
</feature>
<dbReference type="RefSeq" id="WP_257532523.1">
    <property type="nucleotide sequence ID" value="NZ_JANKAS010000013.1"/>
</dbReference>
<dbReference type="PANTHER" id="PTHR10283">
    <property type="entry name" value="SOLUTE CARRIER FAMILY 13 MEMBER"/>
    <property type="match status" value="1"/>
</dbReference>
<dbReference type="Pfam" id="PF00939">
    <property type="entry name" value="Na_sulph_symp"/>
    <property type="match status" value="1"/>
</dbReference>
<dbReference type="EMBL" id="JANKAS010000013">
    <property type="protein sequence ID" value="MCR1899804.1"/>
    <property type="molecule type" value="Genomic_DNA"/>
</dbReference>
<dbReference type="AlphaFoldDB" id="A0AAE3L334"/>
<comment type="subcellular location">
    <subcellularLocation>
        <location evidence="1">Membrane</location>
        <topology evidence="1">Multi-pass membrane protein</topology>
    </subcellularLocation>
</comment>
<evidence type="ECO:0000256" key="5">
    <source>
        <dbReference type="ARBA" id="ARBA00022989"/>
    </source>
</evidence>
<dbReference type="GO" id="GO:0005886">
    <property type="term" value="C:plasma membrane"/>
    <property type="evidence" value="ECO:0007669"/>
    <property type="project" value="TreeGrafter"/>
</dbReference>
<evidence type="ECO:0000256" key="1">
    <source>
        <dbReference type="ARBA" id="ARBA00004141"/>
    </source>
</evidence>
<accession>A0AAE3L334</accession>
<feature type="transmembrane region" description="Helical" evidence="8">
    <location>
        <begin position="311"/>
        <end position="328"/>
    </location>
</feature>
<dbReference type="Proteomes" id="UP001205748">
    <property type="component" value="Unassembled WGS sequence"/>
</dbReference>
<sequence>MSTESSTGANVVNLNQEKPQNMKNKKRIIWLLGVIVIYFIISNLPLLDGLTSEGLKSIALMVSAVILWVTEALPIAVASLVLVFIQHVIGISPMGVAVQNFANPTLLFVVSSFFLAGALGSSGLSNRISMKLTIMSKGDPKRVAFYLMGATATLSAVISDVPAVAAFFPIGLALLEKNNCKTGSSNFAKLLMIGIPFASLIGGVATPAGSSLNVMTLGLLESTANISISFGEWALVGIPVVIVGIPLTYKILTIVFKPELETLTDLDGIRSDYENLGAINVKEKKFIGILIVLLITWFTESIHGIPLPATATIGGALFFLPGIDLLTWDYIKNKIGWDTILLIGAATSLGTTLWQSGAATWIAESALSGIQGAPMLIVLLFIIVFTILIHLLVPVNPAIVSIMVPTLVAFSQSIGMNPAFLAIPMGFTVSAAFLLPLDPVPLITYASRQYKMGDYFKAGVPVCVLWTIIMTVAMFLLARPILF</sequence>